<feature type="repeat" description="TPR" evidence="1">
    <location>
        <begin position="73"/>
        <end position="106"/>
    </location>
</feature>
<protein>
    <submittedName>
        <fullName evidence="3">Tetratricopeptide repeat protein</fullName>
    </submittedName>
</protein>
<feature type="chain" id="PRO_5026726216" evidence="2">
    <location>
        <begin position="27"/>
        <end position="570"/>
    </location>
</feature>
<dbReference type="PANTHER" id="PTHR45588:SF1">
    <property type="entry name" value="WW DOMAIN-CONTAINING PROTEIN"/>
    <property type="match status" value="1"/>
</dbReference>
<organism evidence="3 4">
    <name type="scientific">Thermoleptolyngbya sichuanensis A183</name>
    <dbReference type="NCBI Taxonomy" id="2737172"/>
    <lineage>
        <taxon>Bacteria</taxon>
        <taxon>Bacillati</taxon>
        <taxon>Cyanobacteriota</taxon>
        <taxon>Cyanophyceae</taxon>
        <taxon>Oculatellales</taxon>
        <taxon>Oculatellaceae</taxon>
        <taxon>Thermoleptolyngbya</taxon>
        <taxon>Thermoleptolyngbya sichuanensis</taxon>
    </lineage>
</organism>
<dbReference type="EMBL" id="CP053661">
    <property type="protein sequence ID" value="QKD80973.1"/>
    <property type="molecule type" value="Genomic_DNA"/>
</dbReference>
<dbReference type="SUPFAM" id="SSF48452">
    <property type="entry name" value="TPR-like"/>
    <property type="match status" value="1"/>
</dbReference>
<dbReference type="KEGG" id="theu:HPC62_01225"/>
<dbReference type="SUPFAM" id="SSF81901">
    <property type="entry name" value="HCP-like"/>
    <property type="match status" value="1"/>
</dbReference>
<dbReference type="PROSITE" id="PS50005">
    <property type="entry name" value="TPR"/>
    <property type="match status" value="2"/>
</dbReference>
<evidence type="ECO:0000313" key="4">
    <source>
        <dbReference type="Proteomes" id="UP000505210"/>
    </source>
</evidence>
<dbReference type="Proteomes" id="UP000505210">
    <property type="component" value="Chromosome"/>
</dbReference>
<name>A0A6M8BCG0_9CYAN</name>
<feature type="signal peptide" evidence="2">
    <location>
        <begin position="1"/>
        <end position="26"/>
    </location>
</feature>
<reference evidence="3 4" key="1">
    <citation type="submission" date="2020-05" db="EMBL/GenBank/DDBJ databases">
        <title>Complete genome sequence of of a novel Thermoleptolyngbya strain isolated from hot springs of Ganzi, Sichuan China.</title>
        <authorList>
            <person name="Tang J."/>
            <person name="Daroch M."/>
            <person name="Li L."/>
            <person name="Waleron K."/>
            <person name="Waleron M."/>
            <person name="Waleron M."/>
        </authorList>
    </citation>
    <scope>NUCLEOTIDE SEQUENCE [LARGE SCALE GENOMIC DNA]</scope>
    <source>
        <strain evidence="3 4">PKUAC-SCTA183</strain>
    </source>
</reference>
<proteinExistence type="predicted"/>
<dbReference type="PANTHER" id="PTHR45588">
    <property type="entry name" value="TPR DOMAIN-CONTAINING PROTEIN"/>
    <property type="match status" value="1"/>
</dbReference>
<dbReference type="SMART" id="SM00028">
    <property type="entry name" value="TPR"/>
    <property type="match status" value="3"/>
</dbReference>
<evidence type="ECO:0000256" key="1">
    <source>
        <dbReference type="PROSITE-ProRule" id="PRU00339"/>
    </source>
</evidence>
<dbReference type="Pfam" id="PF14559">
    <property type="entry name" value="TPR_19"/>
    <property type="match status" value="1"/>
</dbReference>
<dbReference type="InterPro" id="IPR011990">
    <property type="entry name" value="TPR-like_helical_dom_sf"/>
</dbReference>
<keyword evidence="1" id="KW-0802">TPR repeat</keyword>
<sequence>MNRIKLFRAMLFVATLILALSFPVHGTGAGTAIAHTEHLIQEPIAIAPPSPTAPLFDNLGNHHHPVSTRNPLAQRYFDQGLILAYGFNHAEALRSFQQAAELDPTCALCYWGMAYVLGPNINAAMEDSDVPTAWAAIQKAVQLGGNASDRERAYIHALATRYAPEPVEDRTELNRAYANAMRDVAQRYPNDPDAGTLFAEALMDTTPWDYWDESGNPTDAGAEIIATLESVLERFPNHVGALHLYIHAVEAQRPELAADVADRLRDLNIQTSHLLHMPAHIYLRVGRYHDAVVANQQATANDREYTQAHHPDGIFRIAYMPHNHHFLWYAAMMAGQRREAVEAARNTAHLVERSLWKEPGYGTLQHYAVIPLYTYVKFGLWDDILAEPKPEADLVYPTGVWHFARGMALAAKGEGQAAAQELKALKAIAADPALDGVTIWDINSTADLLKIGVEVLSGELAAKRGDVYGAIAHLEAGVALQDQLNYDEPAPWYSPVRQNLGAMLLQAGRPAEAEQVFRDDLAIYPNNGWSLYGLAQSLEAQGKTDEARQARAQFRSAWQHADVTLTAARF</sequence>
<gene>
    <name evidence="3" type="ORF">HPC62_01225</name>
</gene>
<dbReference type="AlphaFoldDB" id="A0A6M8BCG0"/>
<keyword evidence="2" id="KW-0732">Signal</keyword>
<accession>A0A6M8BCG0</accession>
<evidence type="ECO:0000313" key="3">
    <source>
        <dbReference type="EMBL" id="QKD80973.1"/>
    </source>
</evidence>
<dbReference type="Gene3D" id="1.25.40.10">
    <property type="entry name" value="Tetratricopeptide repeat domain"/>
    <property type="match status" value="3"/>
</dbReference>
<dbReference type="RefSeq" id="WP_172353397.1">
    <property type="nucleotide sequence ID" value="NZ_CP053661.1"/>
</dbReference>
<evidence type="ECO:0000256" key="2">
    <source>
        <dbReference type="SAM" id="SignalP"/>
    </source>
</evidence>
<dbReference type="InterPro" id="IPR019734">
    <property type="entry name" value="TPR_rpt"/>
</dbReference>
<keyword evidence="4" id="KW-1185">Reference proteome</keyword>
<feature type="repeat" description="TPR" evidence="1">
    <location>
        <begin position="494"/>
        <end position="527"/>
    </location>
</feature>